<feature type="compositionally biased region" description="Basic and acidic residues" evidence="4">
    <location>
        <begin position="9"/>
        <end position="21"/>
    </location>
</feature>
<dbReference type="RefSeq" id="WP_048112942.1">
    <property type="nucleotide sequence ID" value="NZ_CP010070.1"/>
</dbReference>
<dbReference type="AlphaFoldDB" id="A0A0A7LDA4"/>
<name>A0A0A7LDA4_9ARCH</name>
<evidence type="ECO:0000313" key="7">
    <source>
        <dbReference type="Proteomes" id="UP000030787"/>
    </source>
</evidence>
<evidence type="ECO:0000259" key="5">
    <source>
        <dbReference type="Pfam" id="PF01872"/>
    </source>
</evidence>
<feature type="domain" description="Bacterial bifunctional deaminase-reductase C-terminal" evidence="5">
    <location>
        <begin position="1"/>
        <end position="193"/>
    </location>
</feature>
<accession>A0A0A7LDA4</accession>
<dbReference type="Pfam" id="PF01872">
    <property type="entry name" value="RibD_C"/>
    <property type="match status" value="1"/>
</dbReference>
<dbReference type="InterPro" id="IPR002734">
    <property type="entry name" value="RibDG_C"/>
</dbReference>
<dbReference type="Proteomes" id="UP000030787">
    <property type="component" value="Chromosome"/>
</dbReference>
<reference evidence="6 7" key="1">
    <citation type="journal article" date="2014" name="Appl. Environ. Microbiol.">
        <title>Comparative Genome Analysis of 'Candidatus Methanoplasma termitum' Indicates a New Mode of Energy Metabolism in the Seventh Order of Methanogens.</title>
        <authorList>
            <person name="Lang K."/>
            <person name="Schuldes J."/>
            <person name="Klingl A."/>
            <person name="Poehlein A."/>
            <person name="Daniel R."/>
            <person name="Brune A."/>
        </authorList>
    </citation>
    <scope>NUCLEOTIDE SEQUENCE [LARGE SCALE GENOMIC DNA]</scope>
    <source>
        <strain evidence="7">Mpt1</strain>
    </source>
</reference>
<dbReference type="EMBL" id="CP010070">
    <property type="protein sequence ID" value="AIZ56983.1"/>
    <property type="molecule type" value="Genomic_DNA"/>
</dbReference>
<protein>
    <submittedName>
        <fullName evidence="6">ArfC protein</fullName>
        <ecNumber evidence="6">1.1.1.302</ecNumber>
    </submittedName>
</protein>
<dbReference type="GO" id="GO:0009231">
    <property type="term" value="P:riboflavin biosynthetic process"/>
    <property type="evidence" value="ECO:0007669"/>
    <property type="project" value="UniProtKB-UniPathway"/>
</dbReference>
<dbReference type="GO" id="GO:0050661">
    <property type="term" value="F:NADP binding"/>
    <property type="evidence" value="ECO:0007669"/>
    <property type="project" value="InterPro"/>
</dbReference>
<evidence type="ECO:0000256" key="4">
    <source>
        <dbReference type="SAM" id="MobiDB-lite"/>
    </source>
</evidence>
<dbReference type="InterPro" id="IPR050765">
    <property type="entry name" value="Riboflavin_Biosynth_HTPR"/>
</dbReference>
<evidence type="ECO:0000256" key="1">
    <source>
        <dbReference type="ARBA" id="ARBA00005104"/>
    </source>
</evidence>
<gene>
    <name evidence="6" type="primary">arfC</name>
    <name evidence="6" type="ORF">Mpt1_c11210</name>
</gene>
<dbReference type="GO" id="GO:0008703">
    <property type="term" value="F:5-amino-6-(5-phosphoribosylamino)uracil reductase activity"/>
    <property type="evidence" value="ECO:0007669"/>
    <property type="project" value="InterPro"/>
</dbReference>
<dbReference type="EC" id="1.1.1.302" evidence="6"/>
<evidence type="ECO:0000313" key="6">
    <source>
        <dbReference type="EMBL" id="AIZ56983.1"/>
    </source>
</evidence>
<feature type="region of interest" description="Disordered" evidence="4">
    <location>
        <begin position="1"/>
        <end position="21"/>
    </location>
</feature>
<dbReference type="UniPathway" id="UPA00275"/>
<dbReference type="GeneID" id="24818783"/>
<dbReference type="Gene3D" id="3.40.430.10">
    <property type="entry name" value="Dihydrofolate Reductase, subunit A"/>
    <property type="match status" value="1"/>
</dbReference>
<keyword evidence="2" id="KW-0521">NADP</keyword>
<dbReference type="PANTHER" id="PTHR38011">
    <property type="entry name" value="DIHYDROFOLATE REDUCTASE FAMILY PROTEIN (AFU_ORTHOLOGUE AFUA_8G06820)"/>
    <property type="match status" value="1"/>
</dbReference>
<sequence length="200" mass="21781">MSADGKIAGTDRKQVKISSDEDKNRVKELRRKYDAILVGVGTVLADDPHLTVKDLDYDSNPIRIVIDPHGKTPDEALVLDERAPTVMITSSDCKKEWDCEETLYFDGELCLSEMLETLAEDIGIESILVEGGGETIASFFREGLVDKYTVFIGGLIIGGRTAPTPVDGDDWAAEGGIYLVLKDSTVLGNGVLLTFEPKSK</sequence>
<organism evidence="6 7">
    <name type="scientific">Candidatus Methanoplasma termitum</name>
    <dbReference type="NCBI Taxonomy" id="1577791"/>
    <lineage>
        <taxon>Archaea</taxon>
        <taxon>Methanobacteriati</taxon>
        <taxon>Thermoplasmatota</taxon>
        <taxon>Thermoplasmata</taxon>
        <taxon>Methanomassiliicoccales</taxon>
        <taxon>Methanomassiliicoccaceae</taxon>
        <taxon>Candidatus Methanoplasma</taxon>
    </lineage>
</organism>
<dbReference type="STRING" id="1577791.Mpt1_c11210"/>
<proteinExistence type="predicted"/>
<evidence type="ECO:0000256" key="2">
    <source>
        <dbReference type="ARBA" id="ARBA00022857"/>
    </source>
</evidence>
<dbReference type="NCBIfam" id="TIGR00227">
    <property type="entry name" value="ribD_Cterm"/>
    <property type="match status" value="1"/>
</dbReference>
<dbReference type="PANTHER" id="PTHR38011:SF7">
    <property type="entry name" value="2,5-DIAMINO-6-RIBOSYLAMINO-4(3H)-PYRIMIDINONE 5'-PHOSPHATE REDUCTASE"/>
    <property type="match status" value="1"/>
</dbReference>
<dbReference type="InterPro" id="IPR024072">
    <property type="entry name" value="DHFR-like_dom_sf"/>
</dbReference>
<keyword evidence="3 6" id="KW-0560">Oxidoreductase</keyword>
<dbReference type="HOGENOM" id="CLU_036590_4_1_2"/>
<dbReference type="SUPFAM" id="SSF53597">
    <property type="entry name" value="Dihydrofolate reductase-like"/>
    <property type="match status" value="1"/>
</dbReference>
<keyword evidence="7" id="KW-1185">Reference proteome</keyword>
<evidence type="ECO:0000256" key="3">
    <source>
        <dbReference type="ARBA" id="ARBA00023002"/>
    </source>
</evidence>
<dbReference type="InterPro" id="IPR011549">
    <property type="entry name" value="RibD_C"/>
</dbReference>
<comment type="pathway">
    <text evidence="1">Cofactor biosynthesis; riboflavin biosynthesis.</text>
</comment>
<dbReference type="KEGG" id="mear:Mpt1_c11210"/>